<dbReference type="EMBL" id="JAHWZX010000025">
    <property type="protein sequence ID" value="MBW4332343.1"/>
    <property type="molecule type" value="Genomic_DNA"/>
</dbReference>
<dbReference type="Pfam" id="PF06532">
    <property type="entry name" value="NrsF"/>
    <property type="match status" value="1"/>
</dbReference>
<keyword evidence="3" id="KW-1185">Reference proteome</keyword>
<comment type="caution">
    <text evidence="2">The sequence shown here is derived from an EMBL/GenBank/DDBJ whole genome shotgun (WGS) entry which is preliminary data.</text>
</comment>
<dbReference type="InterPro" id="IPR009495">
    <property type="entry name" value="NrsF"/>
</dbReference>
<accession>A0ABS6XQ46</accession>
<proteinExistence type="predicted"/>
<feature type="transmembrane region" description="Helical" evidence="1">
    <location>
        <begin position="123"/>
        <end position="148"/>
    </location>
</feature>
<sequence length="213" mass="22370">MSNSLLIDRLSAELPPVRRRNPARELAVVASLGALELALVLGVGLMRPDMASMIGSPYMIWKLGSLAILALLGCTLAVRSFVPTASSRKGVTMLMVLAVAVTVFGLIAVPHPSEAASLAERLAPAQGLLCAASIVVLSMPVMAALGWLMRRGAPGNPRKSAFACGLAAGTLGALIFAVCCRFNDPLYIVVWYSIGVATVCTAARALLPRRFRL</sequence>
<dbReference type="RefSeq" id="WP_219239445.1">
    <property type="nucleotide sequence ID" value="NZ_JAHWZX010000025.1"/>
</dbReference>
<protein>
    <submittedName>
        <fullName evidence="2">DUF1109 domain-containing protein</fullName>
    </submittedName>
</protein>
<keyword evidence="1" id="KW-0472">Membrane</keyword>
<feature type="transmembrane region" description="Helical" evidence="1">
    <location>
        <begin position="90"/>
        <end position="111"/>
    </location>
</feature>
<feature type="transmembrane region" description="Helical" evidence="1">
    <location>
        <begin position="185"/>
        <end position="207"/>
    </location>
</feature>
<evidence type="ECO:0000313" key="3">
    <source>
        <dbReference type="Proteomes" id="UP001197214"/>
    </source>
</evidence>
<evidence type="ECO:0000256" key="1">
    <source>
        <dbReference type="SAM" id="Phobius"/>
    </source>
</evidence>
<reference evidence="2 3" key="1">
    <citation type="submission" date="2021-07" db="EMBL/GenBank/DDBJ databases">
        <title>Stakelama flava sp. nov., a novel endophytic bacterium isolated from branch of Kandelia candel.</title>
        <authorList>
            <person name="Tuo L."/>
        </authorList>
    </citation>
    <scope>NUCLEOTIDE SEQUENCE [LARGE SCALE GENOMIC DNA]</scope>
    <source>
        <strain evidence="2 3">CBK3Z-3</strain>
    </source>
</reference>
<gene>
    <name evidence="2" type="ORF">KY084_15935</name>
</gene>
<feature type="transmembrane region" description="Helical" evidence="1">
    <location>
        <begin position="58"/>
        <end position="78"/>
    </location>
</feature>
<organism evidence="2 3">
    <name type="scientific">Stakelama flava</name>
    <dbReference type="NCBI Taxonomy" id="2860338"/>
    <lineage>
        <taxon>Bacteria</taxon>
        <taxon>Pseudomonadati</taxon>
        <taxon>Pseudomonadota</taxon>
        <taxon>Alphaproteobacteria</taxon>
        <taxon>Sphingomonadales</taxon>
        <taxon>Sphingomonadaceae</taxon>
        <taxon>Stakelama</taxon>
    </lineage>
</organism>
<evidence type="ECO:0000313" key="2">
    <source>
        <dbReference type="EMBL" id="MBW4332343.1"/>
    </source>
</evidence>
<name>A0ABS6XQ46_9SPHN</name>
<feature type="transmembrane region" description="Helical" evidence="1">
    <location>
        <begin position="160"/>
        <end position="179"/>
    </location>
</feature>
<feature type="transmembrane region" description="Helical" evidence="1">
    <location>
        <begin position="26"/>
        <end position="46"/>
    </location>
</feature>
<keyword evidence="1" id="KW-1133">Transmembrane helix</keyword>
<dbReference type="Proteomes" id="UP001197214">
    <property type="component" value="Unassembled WGS sequence"/>
</dbReference>
<keyword evidence="1" id="KW-0812">Transmembrane</keyword>